<feature type="transmembrane region" description="Helical" evidence="1">
    <location>
        <begin position="43"/>
        <end position="62"/>
    </location>
</feature>
<reference evidence="2 3" key="1">
    <citation type="journal article" date="2015" name="Nature">
        <title>rRNA introns, odd ribosomes, and small enigmatic genomes across a large radiation of phyla.</title>
        <authorList>
            <person name="Brown C.T."/>
            <person name="Hug L.A."/>
            <person name="Thomas B.C."/>
            <person name="Sharon I."/>
            <person name="Castelle C.J."/>
            <person name="Singh A."/>
            <person name="Wilkins M.J."/>
            <person name="Williams K.H."/>
            <person name="Banfield J.F."/>
        </authorList>
    </citation>
    <scope>NUCLEOTIDE SEQUENCE [LARGE SCALE GENOMIC DNA]</scope>
</reference>
<keyword evidence="1" id="KW-1133">Transmembrane helix</keyword>
<dbReference type="Proteomes" id="UP000034696">
    <property type="component" value="Unassembled WGS sequence"/>
</dbReference>
<organism evidence="2 3">
    <name type="scientific">Candidatus Giovannonibacteria bacterium GW2011_GWA2_45_21</name>
    <dbReference type="NCBI Taxonomy" id="1618649"/>
    <lineage>
        <taxon>Bacteria</taxon>
        <taxon>Candidatus Giovannoniibacteriota</taxon>
    </lineage>
</organism>
<feature type="transmembrane region" description="Helical" evidence="1">
    <location>
        <begin position="12"/>
        <end position="31"/>
    </location>
</feature>
<comment type="caution">
    <text evidence="2">The sequence shown here is derived from an EMBL/GenBank/DDBJ whole genome shotgun (WGS) entry which is preliminary data.</text>
</comment>
<evidence type="ECO:0000313" key="2">
    <source>
        <dbReference type="EMBL" id="KKU04613.1"/>
    </source>
</evidence>
<keyword evidence="1" id="KW-0472">Membrane</keyword>
<evidence type="ECO:0000313" key="3">
    <source>
        <dbReference type="Proteomes" id="UP000034696"/>
    </source>
</evidence>
<sequence>MSYHLSKKKLRIIEFLLIGVLFGLIEDVIAVKAVSDAVINPRVILTILAVAIPFAIVSELIVDHPRFWINIRLRRPDDEDNEKQKS</sequence>
<evidence type="ECO:0000256" key="1">
    <source>
        <dbReference type="SAM" id="Phobius"/>
    </source>
</evidence>
<protein>
    <submittedName>
        <fullName evidence="2">Uncharacterized protein</fullName>
    </submittedName>
</protein>
<keyword evidence="1" id="KW-0812">Transmembrane</keyword>
<dbReference type="EMBL" id="LCKT01000013">
    <property type="protein sequence ID" value="KKU04613.1"/>
    <property type="molecule type" value="Genomic_DNA"/>
</dbReference>
<gene>
    <name evidence="2" type="ORF">UX06_C0013G0016</name>
</gene>
<dbReference type="AlphaFoldDB" id="A0A0G1PGU9"/>
<proteinExistence type="predicted"/>
<accession>A0A0G1PGU9</accession>
<name>A0A0G1PGU9_9BACT</name>